<dbReference type="Proteomes" id="UP001449657">
    <property type="component" value="Chromosome"/>
</dbReference>
<proteinExistence type="predicted"/>
<accession>A0ABZ2YZA0</accession>
<sequence>MISNVFKRTFVGLRITKDEAAIPGNTIPETFLRHDLAAKDNRILLITALRGVASRGGGFQIWQRGIRSHFSKLSQTGKCG</sequence>
<organism evidence="1 2">
    <name type="scientific">Chitinophaga caseinilytica</name>
    <dbReference type="NCBI Taxonomy" id="2267521"/>
    <lineage>
        <taxon>Bacteria</taxon>
        <taxon>Pseudomonadati</taxon>
        <taxon>Bacteroidota</taxon>
        <taxon>Chitinophagia</taxon>
        <taxon>Chitinophagales</taxon>
        <taxon>Chitinophagaceae</taxon>
        <taxon>Chitinophaga</taxon>
    </lineage>
</organism>
<evidence type="ECO:0000313" key="1">
    <source>
        <dbReference type="EMBL" id="WZN45339.1"/>
    </source>
</evidence>
<gene>
    <name evidence="1" type="ORF">WJU22_20790</name>
</gene>
<keyword evidence="2" id="KW-1185">Reference proteome</keyword>
<dbReference type="RefSeq" id="WP_341840091.1">
    <property type="nucleotide sequence ID" value="NZ_CP150096.1"/>
</dbReference>
<dbReference type="EMBL" id="CP150096">
    <property type="protein sequence ID" value="WZN45339.1"/>
    <property type="molecule type" value="Genomic_DNA"/>
</dbReference>
<protein>
    <submittedName>
        <fullName evidence="1">Uncharacterized protein</fullName>
    </submittedName>
</protein>
<name>A0ABZ2YZA0_9BACT</name>
<evidence type="ECO:0000313" key="2">
    <source>
        <dbReference type="Proteomes" id="UP001449657"/>
    </source>
</evidence>
<reference evidence="1 2" key="1">
    <citation type="submission" date="2024-03" db="EMBL/GenBank/DDBJ databases">
        <title>Chitinophaga caseinilytica sp. nov., a casein hydrolysing bacterium isolated from forest soil.</title>
        <authorList>
            <person name="Lee D.S."/>
            <person name="Han D.M."/>
            <person name="Baek J.H."/>
            <person name="Choi D.G."/>
            <person name="Jeon J.H."/>
            <person name="Jeon C.O."/>
        </authorList>
    </citation>
    <scope>NUCLEOTIDE SEQUENCE [LARGE SCALE GENOMIC DNA]</scope>
    <source>
        <strain evidence="1 2">KACC 19118</strain>
    </source>
</reference>